<keyword evidence="1" id="KW-0732">Signal</keyword>
<protein>
    <submittedName>
        <fullName evidence="2">Uncharacterized protein</fullName>
    </submittedName>
</protein>
<feature type="signal peptide" evidence="1">
    <location>
        <begin position="1"/>
        <end position="16"/>
    </location>
</feature>
<evidence type="ECO:0000256" key="1">
    <source>
        <dbReference type="SAM" id="SignalP"/>
    </source>
</evidence>
<dbReference type="Proteomes" id="UP001324115">
    <property type="component" value="Unassembled WGS sequence"/>
</dbReference>
<sequence>MLNGSFSLSIFHVVAAWDACKVLSILTSSASFRLARIAIAHTIRMQTEAIEMRIPRTMLFAQDAAVVFRLPLLPSLLGIVGASLSIVHSGNGTPQSPGLFAYWLAGSVVSCPLDGISPVNSLLDRSICTKNDRFEKESGIWPCNLLCDASNTPKSLSWPSDDGISPDNWLWANTRTCKATMFPSSSGILPRSSL</sequence>
<evidence type="ECO:0000313" key="2">
    <source>
        <dbReference type="EMBL" id="KAK4596975.1"/>
    </source>
</evidence>
<dbReference type="EMBL" id="JAXUIC010000003">
    <property type="protein sequence ID" value="KAK4596975.1"/>
    <property type="molecule type" value="Genomic_DNA"/>
</dbReference>
<name>A0AAN7FVE1_QUERU</name>
<feature type="chain" id="PRO_5042986731" evidence="1">
    <location>
        <begin position="17"/>
        <end position="194"/>
    </location>
</feature>
<dbReference type="AlphaFoldDB" id="A0AAN7FVE1"/>
<evidence type="ECO:0000313" key="3">
    <source>
        <dbReference type="Proteomes" id="UP001324115"/>
    </source>
</evidence>
<organism evidence="2 3">
    <name type="scientific">Quercus rubra</name>
    <name type="common">Northern red oak</name>
    <name type="synonym">Quercus borealis</name>
    <dbReference type="NCBI Taxonomy" id="3512"/>
    <lineage>
        <taxon>Eukaryota</taxon>
        <taxon>Viridiplantae</taxon>
        <taxon>Streptophyta</taxon>
        <taxon>Embryophyta</taxon>
        <taxon>Tracheophyta</taxon>
        <taxon>Spermatophyta</taxon>
        <taxon>Magnoliopsida</taxon>
        <taxon>eudicotyledons</taxon>
        <taxon>Gunneridae</taxon>
        <taxon>Pentapetalae</taxon>
        <taxon>rosids</taxon>
        <taxon>fabids</taxon>
        <taxon>Fagales</taxon>
        <taxon>Fagaceae</taxon>
        <taxon>Quercus</taxon>
    </lineage>
</organism>
<proteinExistence type="predicted"/>
<comment type="caution">
    <text evidence="2">The sequence shown here is derived from an EMBL/GenBank/DDBJ whole genome shotgun (WGS) entry which is preliminary data.</text>
</comment>
<reference evidence="2 3" key="1">
    <citation type="journal article" date="2023" name="G3 (Bethesda)">
        <title>A haplotype-resolved chromosome-scale genome for Quercus rubra L. provides insights into the genetics of adaptive traits for red oak species.</title>
        <authorList>
            <person name="Kapoor B."/>
            <person name="Jenkins J."/>
            <person name="Schmutz J."/>
            <person name="Zhebentyayeva T."/>
            <person name="Kuelheim C."/>
            <person name="Coggeshall M."/>
            <person name="Heim C."/>
            <person name="Lasky J.R."/>
            <person name="Leites L."/>
            <person name="Islam-Faridi N."/>
            <person name="Romero-Severson J."/>
            <person name="DeLeo V.L."/>
            <person name="Lucas S.M."/>
            <person name="Lazic D."/>
            <person name="Gailing O."/>
            <person name="Carlson J."/>
            <person name="Staton M."/>
        </authorList>
    </citation>
    <scope>NUCLEOTIDE SEQUENCE [LARGE SCALE GENOMIC DNA]</scope>
    <source>
        <strain evidence="2">Pseudo-F2</strain>
    </source>
</reference>
<keyword evidence="3" id="KW-1185">Reference proteome</keyword>
<gene>
    <name evidence="2" type="ORF">RGQ29_014844</name>
</gene>
<accession>A0AAN7FVE1</accession>